<keyword evidence="3" id="KW-1185">Reference proteome</keyword>
<evidence type="ECO:0000313" key="3">
    <source>
        <dbReference type="Proteomes" id="UP000613030"/>
    </source>
</evidence>
<dbReference type="PANTHER" id="PTHR36844:SF1">
    <property type="entry name" value="PROTEASE PRSW"/>
    <property type="match status" value="1"/>
</dbReference>
<name>A0ABS1KTK9_9BACT</name>
<feature type="transmembrane region" description="Helical" evidence="1">
    <location>
        <begin position="388"/>
        <end position="407"/>
    </location>
</feature>
<dbReference type="Proteomes" id="UP000613030">
    <property type="component" value="Unassembled WGS sequence"/>
</dbReference>
<reference evidence="2 3" key="1">
    <citation type="submission" date="2021-01" db="EMBL/GenBank/DDBJ databases">
        <title>Chryseolinea sp. Jin1 Genome sequencing and assembly.</title>
        <authorList>
            <person name="Kim I."/>
        </authorList>
    </citation>
    <scope>NUCLEOTIDE SEQUENCE [LARGE SCALE GENOMIC DNA]</scope>
    <source>
        <strain evidence="2 3">Jin1</strain>
    </source>
</reference>
<keyword evidence="1" id="KW-0472">Membrane</keyword>
<feature type="transmembrane region" description="Helical" evidence="1">
    <location>
        <begin position="419"/>
        <end position="440"/>
    </location>
</feature>
<dbReference type="InterPro" id="IPR026898">
    <property type="entry name" value="PrsW"/>
</dbReference>
<dbReference type="EMBL" id="JAERRB010000003">
    <property type="protein sequence ID" value="MBL0742027.1"/>
    <property type="molecule type" value="Genomic_DNA"/>
</dbReference>
<comment type="caution">
    <text evidence="2">The sequence shown here is derived from an EMBL/GenBank/DDBJ whole genome shotgun (WGS) entry which is preliminary data.</text>
</comment>
<feature type="transmembrane region" description="Helical" evidence="1">
    <location>
        <begin position="253"/>
        <end position="270"/>
    </location>
</feature>
<dbReference type="Gene3D" id="1.25.40.10">
    <property type="entry name" value="Tetratricopeptide repeat domain"/>
    <property type="match status" value="1"/>
</dbReference>
<feature type="transmembrane region" description="Helical" evidence="1">
    <location>
        <begin position="446"/>
        <end position="466"/>
    </location>
</feature>
<keyword evidence="1" id="KW-1133">Transmembrane helix</keyword>
<keyword evidence="2" id="KW-0378">Hydrolase</keyword>
<evidence type="ECO:0000256" key="1">
    <source>
        <dbReference type="SAM" id="Phobius"/>
    </source>
</evidence>
<feature type="transmembrane region" description="Helical" evidence="1">
    <location>
        <begin position="517"/>
        <end position="543"/>
    </location>
</feature>
<protein>
    <submittedName>
        <fullName evidence="2">PrsW family intramembrane metalloprotease</fullName>
    </submittedName>
</protein>
<feature type="transmembrane region" description="Helical" evidence="1">
    <location>
        <begin position="356"/>
        <end position="376"/>
    </location>
</feature>
<organism evidence="2 3">
    <name type="scientific">Chryseolinea lacunae</name>
    <dbReference type="NCBI Taxonomy" id="2801331"/>
    <lineage>
        <taxon>Bacteria</taxon>
        <taxon>Pseudomonadati</taxon>
        <taxon>Bacteroidota</taxon>
        <taxon>Cytophagia</taxon>
        <taxon>Cytophagales</taxon>
        <taxon>Fulvivirgaceae</taxon>
        <taxon>Chryseolinea</taxon>
    </lineage>
</organism>
<dbReference type="InterPro" id="IPR011990">
    <property type="entry name" value="TPR-like_helical_dom_sf"/>
</dbReference>
<evidence type="ECO:0000313" key="2">
    <source>
        <dbReference type="EMBL" id="MBL0742027.1"/>
    </source>
</evidence>
<dbReference type="Pfam" id="PF13367">
    <property type="entry name" value="PrsW-protease"/>
    <property type="match status" value="1"/>
</dbReference>
<dbReference type="GO" id="GO:0008237">
    <property type="term" value="F:metallopeptidase activity"/>
    <property type="evidence" value="ECO:0007669"/>
    <property type="project" value="UniProtKB-KW"/>
</dbReference>
<dbReference type="PANTHER" id="PTHR36844">
    <property type="entry name" value="PROTEASE PRSW"/>
    <property type="match status" value="1"/>
</dbReference>
<proteinExistence type="predicted"/>
<keyword evidence="2" id="KW-0482">Metalloprotease</keyword>
<feature type="transmembrane region" description="Helical" evidence="1">
    <location>
        <begin position="486"/>
        <end position="505"/>
    </location>
</feature>
<gene>
    <name evidence="2" type="ORF">JI741_12405</name>
</gene>
<feature type="transmembrane region" description="Helical" evidence="1">
    <location>
        <begin position="322"/>
        <end position="344"/>
    </location>
</feature>
<keyword evidence="2" id="KW-0645">Protease</keyword>
<dbReference type="RefSeq" id="WP_202009760.1">
    <property type="nucleotide sequence ID" value="NZ_JAERRB010000003.1"/>
</dbReference>
<feature type="transmembrane region" description="Helical" evidence="1">
    <location>
        <begin position="282"/>
        <end position="302"/>
    </location>
</feature>
<sequence length="702" mass="80262">MLGAFAYHYRPAGDAQKELIFSSPYSISILSSLSILIVSMAIVKFFPEKKSTEVSLYTPTNNFQVLNANDTTLSELAKHPTPFHYQLFLACTRDSLGEIKLARLQRSYETLLHETDSSVRNTAHFALGALHLRAGAFDSAAVHFDHVHQHDLPYLHYCKGQLYVKRNQPQKAEREFRQELHIANGNFEGALSYLVDLYTKDKRYFQLKELLAYNPSPEIFPDVLRRHTYLTTGDYTPYGASLLSSVWHSANTIGFMAALLIGGVWFVYVFKLSIFETHPSPWPMLVLFFGGALSTLPCLVYVDLHSLYIPWEADHTFWNDLLYAIVMIGIPEEFVKIVPVFFFLLVMPRVNEPIHYIRYAAASALGFAFVENLLYFENLSTGIIHGRAYLSVIGHMIASSVVIYGFVLGRFKLRKTNRALIVSLGFVAGAVVHGLYDFLIMQNLTLFFVIYFIFMVQVWIIIINNCLNQSPRFSYARVGELDKSKYVAIALTAIFAFEYLLVAFVKGPEKADYEFYASLPFAGTLIIFFLSNLGSFNVVRGYWRDIYFSSREKKGYGTLNRGFLLTSWYFVNAIRAHNYVGQRVSLCNDPYNKNLQGLLEDGLEGSIVTRVVLKEKDDLDPHWFVVKLDQPFPFETANQRYVLVKLRNQNDSLLHEDEVQIFFKSIPDLDVLKSRHPRKDAFPFHGWVLMSLLIGPVSREVS</sequence>
<accession>A0ABS1KTK9</accession>
<keyword evidence="1" id="KW-0812">Transmembrane</keyword>
<dbReference type="SUPFAM" id="SSF48452">
    <property type="entry name" value="TPR-like"/>
    <property type="match status" value="1"/>
</dbReference>
<feature type="transmembrane region" description="Helical" evidence="1">
    <location>
        <begin position="25"/>
        <end position="46"/>
    </location>
</feature>